<proteinExistence type="predicted"/>
<dbReference type="EMBL" id="ASSJ01000008">
    <property type="protein sequence ID" value="ERN42677.1"/>
    <property type="molecule type" value="Genomic_DNA"/>
</dbReference>
<evidence type="ECO:0000256" key="2">
    <source>
        <dbReference type="ARBA" id="ARBA00022679"/>
    </source>
</evidence>
<keyword evidence="4" id="KW-1185">Reference proteome</keyword>
<dbReference type="NCBIfam" id="TIGR00696">
    <property type="entry name" value="wecG_tagA_cpsF"/>
    <property type="match status" value="1"/>
</dbReference>
<sequence>MMNQVDLLNVQVDNLTQTELLEGLRAGGFVVTPNVDHLSKLQRDPEFYRIYRDATYRVCDSQILMYASRWLGTPLREKISGSDLLPAFCQHYRNDPGTRVFLLGGAPGVAEQARARLNTLAGREVVVGTHAPSFGFEQDESECQSVLNIVQRSGANVLVLALGTPKQELWFGRYQQQLPTISSVLAVGAAVDFAAGQSMRAPRWMSYTGLEWLHRLWQEPRRLWRRYLLDDVPVLWLLTLQRFGRYRVPQWMLAPEEVELAIATPGLETPPQVNASSDPS</sequence>
<accession>U5DPB1</accession>
<dbReference type="RefSeq" id="WP_022604418.1">
    <property type="nucleotide sequence ID" value="NZ_ASSJ01000008.1"/>
</dbReference>
<dbReference type="PATRIC" id="fig|582515.4.peg.586"/>
<dbReference type="AlphaFoldDB" id="U5DPB1"/>
<dbReference type="InParanoid" id="U5DPB1"/>
<reference evidence="3 4" key="1">
    <citation type="submission" date="2013-05" db="EMBL/GenBank/DDBJ databases">
        <title>Draft genome sequence of Rubidibacter lacunae KORDI 51-2.</title>
        <authorList>
            <person name="Choi D.H."/>
            <person name="Noh J.H."/>
            <person name="Kwon K.-K."/>
            <person name="Lee J.-H."/>
            <person name="Ryu J.-Y."/>
        </authorList>
    </citation>
    <scope>NUCLEOTIDE SEQUENCE [LARGE SCALE GENOMIC DNA]</scope>
    <source>
        <strain evidence="3 4">KORDI 51-2</strain>
    </source>
</reference>
<dbReference type="GO" id="GO:0016758">
    <property type="term" value="F:hexosyltransferase activity"/>
    <property type="evidence" value="ECO:0007669"/>
    <property type="project" value="TreeGrafter"/>
</dbReference>
<dbReference type="Proteomes" id="UP000016960">
    <property type="component" value="Unassembled WGS sequence"/>
</dbReference>
<dbReference type="CDD" id="cd06533">
    <property type="entry name" value="Glyco_transf_WecG_TagA"/>
    <property type="match status" value="1"/>
</dbReference>
<dbReference type="PANTHER" id="PTHR34136">
    <property type="match status" value="1"/>
</dbReference>
<dbReference type="Pfam" id="PF03808">
    <property type="entry name" value="Glyco_tran_WecG"/>
    <property type="match status" value="1"/>
</dbReference>
<dbReference type="eggNOG" id="COG1922">
    <property type="taxonomic scope" value="Bacteria"/>
</dbReference>
<organism evidence="3 4">
    <name type="scientific">Rubidibacter lacunae KORDI 51-2</name>
    <dbReference type="NCBI Taxonomy" id="582515"/>
    <lineage>
        <taxon>Bacteria</taxon>
        <taxon>Bacillati</taxon>
        <taxon>Cyanobacteriota</taxon>
        <taxon>Cyanophyceae</taxon>
        <taxon>Oscillatoriophycideae</taxon>
        <taxon>Chroococcales</taxon>
        <taxon>Aphanothecaceae</taxon>
        <taxon>Rubidibacter</taxon>
    </lineage>
</organism>
<comment type="caution">
    <text evidence="3">The sequence shown here is derived from an EMBL/GenBank/DDBJ whole genome shotgun (WGS) entry which is preliminary data.</text>
</comment>
<gene>
    <name evidence="3" type="ORF">KR51_00005150</name>
</gene>
<evidence type="ECO:0000313" key="4">
    <source>
        <dbReference type="Proteomes" id="UP000016960"/>
    </source>
</evidence>
<evidence type="ECO:0000313" key="3">
    <source>
        <dbReference type="EMBL" id="ERN42677.1"/>
    </source>
</evidence>
<dbReference type="STRING" id="582515.KR51_00005150"/>
<name>U5DPB1_9CHRO</name>
<keyword evidence="1" id="KW-0328">Glycosyltransferase</keyword>
<protein>
    <submittedName>
        <fullName evidence="3">Bacterial polymer biosynthesis protein (WecB/TagA/CpsF family)</fullName>
    </submittedName>
</protein>
<dbReference type="InterPro" id="IPR004629">
    <property type="entry name" value="WecG_TagA_CpsF"/>
</dbReference>
<evidence type="ECO:0000256" key="1">
    <source>
        <dbReference type="ARBA" id="ARBA00022676"/>
    </source>
</evidence>
<keyword evidence="2" id="KW-0808">Transferase</keyword>
<dbReference type="PANTHER" id="PTHR34136:SF1">
    <property type="entry name" value="UDP-N-ACETYL-D-MANNOSAMINURONIC ACID TRANSFERASE"/>
    <property type="match status" value="1"/>
</dbReference>